<evidence type="ECO:0000313" key="2">
    <source>
        <dbReference type="EMBL" id="PWK28716.1"/>
    </source>
</evidence>
<dbReference type="Proteomes" id="UP000245697">
    <property type="component" value="Unassembled WGS sequence"/>
</dbReference>
<evidence type="ECO:0000313" key="3">
    <source>
        <dbReference type="Proteomes" id="UP000245697"/>
    </source>
</evidence>
<proteinExistence type="predicted"/>
<dbReference type="InterPro" id="IPR034660">
    <property type="entry name" value="DinB/YfiT-like"/>
</dbReference>
<dbReference type="EMBL" id="QGGR01000048">
    <property type="protein sequence ID" value="PWK28716.1"/>
    <property type="molecule type" value="Genomic_DNA"/>
</dbReference>
<protein>
    <submittedName>
        <fullName evidence="2">Uncharacterized protein (TIGR03083 family)</fullName>
    </submittedName>
</protein>
<dbReference type="SUPFAM" id="SSF109854">
    <property type="entry name" value="DinB/YfiT-like putative metalloenzymes"/>
    <property type="match status" value="1"/>
</dbReference>
<gene>
    <name evidence="2" type="ORF">BC793_14821</name>
</gene>
<evidence type="ECO:0000259" key="1">
    <source>
        <dbReference type="Pfam" id="PF11716"/>
    </source>
</evidence>
<sequence length="211" mass="22543">MSDMDLMGMIADERRRLADLVESLTPAQLATRSLCDAWTVKEVVGHLVAAVAAANGPALLLLVRSGFNIHRANARLAARMAHRPAGELAGMLRAHAENPFRPPIVGHAGQLTDLQVHGQDIRRPLGLPHDLRGDRLRVSLDFLVGGRAVGFVPRRRPAGLRFEATDLDWASGTGPLVRGTGEALMLGLTGRHAALGDLSGDGVAELRTRVS</sequence>
<feature type="domain" description="Mycothiol-dependent maleylpyruvate isomerase metal-binding" evidence="1">
    <location>
        <begin position="11"/>
        <end position="95"/>
    </location>
</feature>
<dbReference type="GO" id="GO:0046872">
    <property type="term" value="F:metal ion binding"/>
    <property type="evidence" value="ECO:0007669"/>
    <property type="project" value="InterPro"/>
</dbReference>
<dbReference type="InterPro" id="IPR017517">
    <property type="entry name" value="Maleyloyr_isom"/>
</dbReference>
<organism evidence="2 3">
    <name type="scientific">Actinoplanes xinjiangensis</name>
    <dbReference type="NCBI Taxonomy" id="512350"/>
    <lineage>
        <taxon>Bacteria</taxon>
        <taxon>Bacillati</taxon>
        <taxon>Actinomycetota</taxon>
        <taxon>Actinomycetes</taxon>
        <taxon>Micromonosporales</taxon>
        <taxon>Micromonosporaceae</taxon>
        <taxon>Actinoplanes</taxon>
    </lineage>
</organism>
<accession>A0A316EDU9</accession>
<dbReference type="InterPro" id="IPR024344">
    <property type="entry name" value="MDMPI_metal-binding"/>
</dbReference>
<name>A0A316EDU9_9ACTN</name>
<dbReference type="Pfam" id="PF11716">
    <property type="entry name" value="MDMPI_N"/>
    <property type="match status" value="1"/>
</dbReference>
<dbReference type="AlphaFoldDB" id="A0A316EDU9"/>
<dbReference type="Gene3D" id="1.20.120.450">
    <property type="entry name" value="dinb family like domain"/>
    <property type="match status" value="1"/>
</dbReference>
<comment type="caution">
    <text evidence="2">The sequence shown here is derived from an EMBL/GenBank/DDBJ whole genome shotgun (WGS) entry which is preliminary data.</text>
</comment>
<dbReference type="NCBIfam" id="TIGR03083">
    <property type="entry name" value="maleylpyruvate isomerase family mycothiol-dependent enzyme"/>
    <property type="match status" value="1"/>
</dbReference>
<reference evidence="2 3" key="1">
    <citation type="submission" date="2018-05" db="EMBL/GenBank/DDBJ databases">
        <title>Genomic Encyclopedia of Archaeal and Bacterial Type Strains, Phase II (KMG-II): from individual species to whole genera.</title>
        <authorList>
            <person name="Goeker M."/>
        </authorList>
    </citation>
    <scope>NUCLEOTIDE SEQUENCE [LARGE SCALE GENOMIC DNA]</scope>
    <source>
        <strain evidence="2 3">DSM 45184</strain>
    </source>
</reference>
<keyword evidence="3" id="KW-1185">Reference proteome</keyword>